<evidence type="ECO:0000313" key="2">
    <source>
        <dbReference type="EMBL" id="EFX77493.1"/>
    </source>
</evidence>
<protein>
    <recommendedName>
        <fullName evidence="4">Plasmodium RESA N-terminal domain-containing protein</fullName>
    </recommendedName>
</protein>
<keyword evidence="1" id="KW-0732">Signal</keyword>
<dbReference type="AlphaFoldDB" id="E9GSU9"/>
<sequence>MKLPISLFIFQNAVFLLFFNDSFCAPSQTSGKRIKHQISVETGVENSYTRNGDSILTNEENFYDMEQLIRDLELRDKQSNDLVQEFKNLGDYFTNSVDSTKPNQNILFEVKAVWQRIVDSNLSEFADYFTNLEFMASQMYRQKHLIHRTRDRSYSMIRCTLDDCGNLINGRKLD</sequence>
<evidence type="ECO:0008006" key="4">
    <source>
        <dbReference type="Google" id="ProtNLM"/>
    </source>
</evidence>
<organism evidence="2 3">
    <name type="scientific">Daphnia pulex</name>
    <name type="common">Water flea</name>
    <dbReference type="NCBI Taxonomy" id="6669"/>
    <lineage>
        <taxon>Eukaryota</taxon>
        <taxon>Metazoa</taxon>
        <taxon>Ecdysozoa</taxon>
        <taxon>Arthropoda</taxon>
        <taxon>Crustacea</taxon>
        <taxon>Branchiopoda</taxon>
        <taxon>Diplostraca</taxon>
        <taxon>Cladocera</taxon>
        <taxon>Anomopoda</taxon>
        <taxon>Daphniidae</taxon>
        <taxon>Daphnia</taxon>
    </lineage>
</organism>
<proteinExistence type="predicted"/>
<keyword evidence="3" id="KW-1185">Reference proteome</keyword>
<feature type="chain" id="PRO_5003237411" description="Plasmodium RESA N-terminal domain-containing protein" evidence="1">
    <location>
        <begin position="25"/>
        <end position="174"/>
    </location>
</feature>
<dbReference type="InParanoid" id="E9GSU9"/>
<reference evidence="2 3" key="1">
    <citation type="journal article" date="2011" name="Science">
        <title>The ecoresponsive genome of Daphnia pulex.</title>
        <authorList>
            <person name="Colbourne J.K."/>
            <person name="Pfrender M.E."/>
            <person name="Gilbert D."/>
            <person name="Thomas W.K."/>
            <person name="Tucker A."/>
            <person name="Oakley T.H."/>
            <person name="Tokishita S."/>
            <person name="Aerts A."/>
            <person name="Arnold G.J."/>
            <person name="Basu M.K."/>
            <person name="Bauer D.J."/>
            <person name="Caceres C.E."/>
            <person name="Carmel L."/>
            <person name="Casola C."/>
            <person name="Choi J.H."/>
            <person name="Detter J.C."/>
            <person name="Dong Q."/>
            <person name="Dusheyko S."/>
            <person name="Eads B.D."/>
            <person name="Frohlich T."/>
            <person name="Geiler-Samerotte K.A."/>
            <person name="Gerlach D."/>
            <person name="Hatcher P."/>
            <person name="Jogdeo S."/>
            <person name="Krijgsveld J."/>
            <person name="Kriventseva E.V."/>
            <person name="Kultz D."/>
            <person name="Laforsch C."/>
            <person name="Lindquist E."/>
            <person name="Lopez J."/>
            <person name="Manak J.R."/>
            <person name="Muller J."/>
            <person name="Pangilinan J."/>
            <person name="Patwardhan R.P."/>
            <person name="Pitluck S."/>
            <person name="Pritham E.J."/>
            <person name="Rechtsteiner A."/>
            <person name="Rho M."/>
            <person name="Rogozin I.B."/>
            <person name="Sakarya O."/>
            <person name="Salamov A."/>
            <person name="Schaack S."/>
            <person name="Shapiro H."/>
            <person name="Shiga Y."/>
            <person name="Skalitzky C."/>
            <person name="Smith Z."/>
            <person name="Souvorov A."/>
            <person name="Sung W."/>
            <person name="Tang Z."/>
            <person name="Tsuchiya D."/>
            <person name="Tu H."/>
            <person name="Vos H."/>
            <person name="Wang M."/>
            <person name="Wolf Y.I."/>
            <person name="Yamagata H."/>
            <person name="Yamada T."/>
            <person name="Ye Y."/>
            <person name="Shaw J.R."/>
            <person name="Andrews J."/>
            <person name="Crease T.J."/>
            <person name="Tang H."/>
            <person name="Lucas S.M."/>
            <person name="Robertson H.M."/>
            <person name="Bork P."/>
            <person name="Koonin E.V."/>
            <person name="Zdobnov E.M."/>
            <person name="Grigoriev I.V."/>
            <person name="Lynch M."/>
            <person name="Boore J.L."/>
        </authorList>
    </citation>
    <scope>NUCLEOTIDE SEQUENCE [LARGE SCALE GENOMIC DNA]</scope>
</reference>
<gene>
    <name evidence="2" type="ORF">DAPPUDRAFT_106131</name>
</gene>
<dbReference type="HOGENOM" id="CLU_1541683_0_0_1"/>
<evidence type="ECO:0000256" key="1">
    <source>
        <dbReference type="SAM" id="SignalP"/>
    </source>
</evidence>
<feature type="signal peptide" evidence="1">
    <location>
        <begin position="1"/>
        <end position="24"/>
    </location>
</feature>
<evidence type="ECO:0000313" key="3">
    <source>
        <dbReference type="Proteomes" id="UP000000305"/>
    </source>
</evidence>
<dbReference type="EMBL" id="GL732562">
    <property type="protein sequence ID" value="EFX77493.1"/>
    <property type="molecule type" value="Genomic_DNA"/>
</dbReference>
<dbReference type="KEGG" id="dpx:DAPPUDRAFT_106131"/>
<dbReference type="Proteomes" id="UP000000305">
    <property type="component" value="Unassembled WGS sequence"/>
</dbReference>
<name>E9GSU9_DAPPU</name>
<accession>E9GSU9</accession>